<feature type="transmembrane region" description="Helical" evidence="6">
    <location>
        <begin position="319"/>
        <end position="340"/>
    </location>
</feature>
<dbReference type="SUPFAM" id="SSF103473">
    <property type="entry name" value="MFS general substrate transporter"/>
    <property type="match status" value="1"/>
</dbReference>
<evidence type="ECO:0000256" key="4">
    <source>
        <dbReference type="ARBA" id="ARBA00022989"/>
    </source>
</evidence>
<feature type="transmembrane region" description="Helical" evidence="6">
    <location>
        <begin position="15"/>
        <end position="33"/>
    </location>
</feature>
<dbReference type="PANTHER" id="PTHR43124">
    <property type="entry name" value="PURINE EFFLUX PUMP PBUE"/>
    <property type="match status" value="1"/>
</dbReference>
<evidence type="ECO:0000256" key="5">
    <source>
        <dbReference type="ARBA" id="ARBA00023136"/>
    </source>
</evidence>
<name>A0A6J4NP64_9ACTN</name>
<sequence>MTVPPPPPRERGPGARAWAVWSLGAGAYVTAVLQRTSLGVAGLEATERFGATASALSAFTVLQLAVYAGLQVPAGILLDRFGSRRLLAAGALVMAAGQLVLALAATVPLAVLGRVLVGAGDALTFVSVLRLVAAWFPPSRVPLVTQLTGIVGQAGQVLSAVPLVALLTGPGWTAAFLAAAGTGALVAVLVAAGVRDAPGVRWHRGPAMSLGRVRDDLASAWRHPGTRLGLWTHLTTQFPGTVFSLTWGYPFLVSAQGLRPATASALLTTYVVAGAAAGPVLGLMAGRHPLRRSWLVLGTVGLNVAGWTAVLALPGPAPVWLLVVLVLALATGGPGSLVGLDYARTYNPAQRLGTASGLVNIGGFAASLVVVMAVGVVLDLSGGAYDLDGFRAAFSAQYPVWAVGVVGILVARRRVRRRMAAEGVVVPPLRQA</sequence>
<dbReference type="AlphaFoldDB" id="A0A6J4NP64"/>
<feature type="transmembrane region" description="Helical" evidence="6">
    <location>
        <begin position="352"/>
        <end position="378"/>
    </location>
</feature>
<dbReference type="CDD" id="cd06174">
    <property type="entry name" value="MFS"/>
    <property type="match status" value="1"/>
</dbReference>
<dbReference type="InterPro" id="IPR036259">
    <property type="entry name" value="MFS_trans_sf"/>
</dbReference>
<keyword evidence="4 6" id="KW-1133">Transmembrane helix</keyword>
<dbReference type="GO" id="GO:0005886">
    <property type="term" value="C:plasma membrane"/>
    <property type="evidence" value="ECO:0007669"/>
    <property type="project" value="UniProtKB-SubCell"/>
</dbReference>
<dbReference type="InterPro" id="IPR050189">
    <property type="entry name" value="MFS_Efflux_Transporters"/>
</dbReference>
<protein>
    <submittedName>
        <fullName evidence="8">Uncharacterized MFS-type transporter</fullName>
    </submittedName>
</protein>
<evidence type="ECO:0000259" key="7">
    <source>
        <dbReference type="PROSITE" id="PS50850"/>
    </source>
</evidence>
<keyword evidence="5 6" id="KW-0472">Membrane</keyword>
<dbReference type="PANTHER" id="PTHR43124:SF3">
    <property type="entry name" value="CHLORAMPHENICOL EFFLUX PUMP RV0191"/>
    <property type="match status" value="1"/>
</dbReference>
<feature type="non-terminal residue" evidence="8">
    <location>
        <position position="432"/>
    </location>
</feature>
<evidence type="ECO:0000256" key="1">
    <source>
        <dbReference type="ARBA" id="ARBA00004651"/>
    </source>
</evidence>
<comment type="subcellular location">
    <subcellularLocation>
        <location evidence="1">Cell membrane</location>
        <topology evidence="1">Multi-pass membrane protein</topology>
    </subcellularLocation>
</comment>
<feature type="transmembrane region" description="Helical" evidence="6">
    <location>
        <begin position="390"/>
        <end position="411"/>
    </location>
</feature>
<feature type="transmembrane region" description="Helical" evidence="6">
    <location>
        <begin position="172"/>
        <end position="194"/>
    </location>
</feature>
<dbReference type="InterPro" id="IPR020846">
    <property type="entry name" value="MFS_dom"/>
</dbReference>
<feature type="domain" description="Major facilitator superfamily (MFS) profile" evidence="7">
    <location>
        <begin position="19"/>
        <end position="419"/>
    </location>
</feature>
<feature type="transmembrane region" description="Helical" evidence="6">
    <location>
        <begin position="228"/>
        <end position="249"/>
    </location>
</feature>
<dbReference type="GO" id="GO:0022857">
    <property type="term" value="F:transmembrane transporter activity"/>
    <property type="evidence" value="ECO:0007669"/>
    <property type="project" value="InterPro"/>
</dbReference>
<feature type="transmembrane region" description="Helical" evidence="6">
    <location>
        <begin position="86"/>
        <end position="109"/>
    </location>
</feature>
<proteinExistence type="predicted"/>
<evidence type="ECO:0000256" key="3">
    <source>
        <dbReference type="ARBA" id="ARBA00022692"/>
    </source>
</evidence>
<keyword evidence="2" id="KW-1003">Cell membrane</keyword>
<reference evidence="8" key="1">
    <citation type="submission" date="2020-02" db="EMBL/GenBank/DDBJ databases">
        <authorList>
            <person name="Meier V. D."/>
        </authorList>
    </citation>
    <scope>NUCLEOTIDE SEQUENCE</scope>
    <source>
        <strain evidence="8">AVDCRST_MAG35</strain>
    </source>
</reference>
<feature type="transmembrane region" description="Helical" evidence="6">
    <location>
        <begin position="261"/>
        <end position="282"/>
    </location>
</feature>
<feature type="transmembrane region" description="Helical" evidence="6">
    <location>
        <begin position="294"/>
        <end position="313"/>
    </location>
</feature>
<keyword evidence="3 6" id="KW-0812">Transmembrane</keyword>
<feature type="transmembrane region" description="Helical" evidence="6">
    <location>
        <begin position="53"/>
        <end position="74"/>
    </location>
</feature>
<evidence type="ECO:0000313" key="8">
    <source>
        <dbReference type="EMBL" id="CAA9394133.1"/>
    </source>
</evidence>
<dbReference type="InterPro" id="IPR011701">
    <property type="entry name" value="MFS"/>
</dbReference>
<evidence type="ECO:0000256" key="2">
    <source>
        <dbReference type="ARBA" id="ARBA00022475"/>
    </source>
</evidence>
<dbReference type="Pfam" id="PF07690">
    <property type="entry name" value="MFS_1"/>
    <property type="match status" value="1"/>
</dbReference>
<gene>
    <name evidence="8" type="ORF">AVDCRST_MAG35-550</name>
</gene>
<organism evidence="8">
    <name type="scientific">uncultured Quadrisphaera sp</name>
    <dbReference type="NCBI Taxonomy" id="904978"/>
    <lineage>
        <taxon>Bacteria</taxon>
        <taxon>Bacillati</taxon>
        <taxon>Actinomycetota</taxon>
        <taxon>Actinomycetes</taxon>
        <taxon>Kineosporiales</taxon>
        <taxon>Kineosporiaceae</taxon>
        <taxon>Quadrisphaera</taxon>
        <taxon>environmental samples</taxon>
    </lineage>
</organism>
<dbReference type="PROSITE" id="PS50850">
    <property type="entry name" value="MFS"/>
    <property type="match status" value="1"/>
</dbReference>
<feature type="transmembrane region" description="Helical" evidence="6">
    <location>
        <begin position="115"/>
        <end position="136"/>
    </location>
</feature>
<evidence type="ECO:0000256" key="6">
    <source>
        <dbReference type="SAM" id="Phobius"/>
    </source>
</evidence>
<dbReference type="Gene3D" id="1.20.1250.20">
    <property type="entry name" value="MFS general substrate transporter like domains"/>
    <property type="match status" value="2"/>
</dbReference>
<accession>A0A6J4NP64</accession>
<dbReference type="EMBL" id="CADCUY010000116">
    <property type="protein sequence ID" value="CAA9394133.1"/>
    <property type="molecule type" value="Genomic_DNA"/>
</dbReference>